<evidence type="ECO:0000313" key="8">
    <source>
        <dbReference type="Proteomes" id="UP001558652"/>
    </source>
</evidence>
<accession>A0ABD0Y9G6</accession>
<dbReference type="InterPro" id="IPR014100">
    <property type="entry name" value="GTP-bd_Obg/CgtA"/>
</dbReference>
<evidence type="ECO:0000256" key="1">
    <source>
        <dbReference type="ARBA" id="ARBA00007699"/>
    </source>
</evidence>
<name>A0ABD0Y9G6_9HEMI</name>
<reference evidence="7 8" key="1">
    <citation type="submission" date="2024-07" db="EMBL/GenBank/DDBJ databases">
        <title>Chromosome-level genome assembly of the water stick insect Ranatra chinensis (Heteroptera: Nepidae).</title>
        <authorList>
            <person name="Liu X."/>
        </authorList>
    </citation>
    <scope>NUCLEOTIDE SEQUENCE [LARGE SCALE GENOMIC DNA]</scope>
    <source>
        <strain evidence="7">Cailab_2021Rc</strain>
        <tissue evidence="7">Muscle</tissue>
    </source>
</reference>
<dbReference type="NCBIfam" id="NF008956">
    <property type="entry name" value="PRK12299.1"/>
    <property type="match status" value="1"/>
</dbReference>
<keyword evidence="2" id="KW-0690">Ribosome biogenesis</keyword>
<organism evidence="7 8">
    <name type="scientific">Ranatra chinensis</name>
    <dbReference type="NCBI Taxonomy" id="642074"/>
    <lineage>
        <taxon>Eukaryota</taxon>
        <taxon>Metazoa</taxon>
        <taxon>Ecdysozoa</taxon>
        <taxon>Arthropoda</taxon>
        <taxon>Hexapoda</taxon>
        <taxon>Insecta</taxon>
        <taxon>Pterygota</taxon>
        <taxon>Neoptera</taxon>
        <taxon>Paraneoptera</taxon>
        <taxon>Hemiptera</taxon>
        <taxon>Heteroptera</taxon>
        <taxon>Panheteroptera</taxon>
        <taxon>Nepomorpha</taxon>
        <taxon>Nepidae</taxon>
        <taxon>Ranatrinae</taxon>
        <taxon>Ranatra</taxon>
    </lineage>
</organism>
<dbReference type="FunFam" id="2.70.210.12:FF:000001">
    <property type="entry name" value="GTPase Obg"/>
    <property type="match status" value="1"/>
</dbReference>
<dbReference type="InterPro" id="IPR006169">
    <property type="entry name" value="GTP1_OBG_dom"/>
</dbReference>
<dbReference type="InterPro" id="IPR045086">
    <property type="entry name" value="OBG_GTPase"/>
</dbReference>
<keyword evidence="4" id="KW-0342">GTP-binding</keyword>
<dbReference type="PANTHER" id="PTHR11702:SF31">
    <property type="entry name" value="MITOCHONDRIAL RIBOSOME-ASSOCIATED GTPASE 2"/>
    <property type="match status" value="1"/>
</dbReference>
<dbReference type="SUPFAM" id="SSF52540">
    <property type="entry name" value="P-loop containing nucleoside triphosphate hydrolases"/>
    <property type="match status" value="1"/>
</dbReference>
<dbReference type="GO" id="GO:0042254">
    <property type="term" value="P:ribosome biogenesis"/>
    <property type="evidence" value="ECO:0007669"/>
    <property type="project" value="UniProtKB-UniRule"/>
</dbReference>
<evidence type="ECO:0000259" key="6">
    <source>
        <dbReference type="PROSITE" id="PS51883"/>
    </source>
</evidence>
<sequence length="289" mass="30409">DVKRLRAVGGAGGDGCVSLLRLWANENAGPDGGDGGCGGHVLIQASSDVRDLYDISTVVKANDGEGGSNNNCHGKNAQHTVIKVPIGTLVHDSKSGKVLCDLSEEGSGWVCARGGAGGRGNAFFATDVRQTPQIAEYGAKGEDISYVLELRTIAHFGLLGMPNAGKSTLLQAMSRAKPKVAPYPFTTLKPHIGIVPYSDYTNIAVADLPGLIEGSHMGRGLGIDFLRHASRCCGLILVVDTSVTEPSPASTLSMLKRELHSFSDRLADLPQFIVANKMDLPHAEVTSTY</sequence>
<dbReference type="PRINTS" id="PR00326">
    <property type="entry name" value="GTP1OBG"/>
</dbReference>
<feature type="domain" description="Obg" evidence="6">
    <location>
        <begin position="1"/>
        <end position="153"/>
    </location>
</feature>
<comment type="caution">
    <text evidence="7">The sequence shown here is derived from an EMBL/GenBank/DDBJ whole genome shotgun (WGS) entry which is preliminary data.</text>
</comment>
<comment type="similarity">
    <text evidence="1">Belongs to the TRAFAC class OBG-HflX-like GTPase superfamily. OBG GTPase family.</text>
</comment>
<dbReference type="Pfam" id="PF01926">
    <property type="entry name" value="MMR_HSR1"/>
    <property type="match status" value="1"/>
</dbReference>
<evidence type="ECO:0000313" key="7">
    <source>
        <dbReference type="EMBL" id="KAL1123985.1"/>
    </source>
</evidence>
<dbReference type="AlphaFoldDB" id="A0ABD0Y9G6"/>
<dbReference type="PIRSF" id="PIRSF002401">
    <property type="entry name" value="GTP_bd_Obg/CgtA"/>
    <property type="match status" value="1"/>
</dbReference>
<feature type="domain" description="OBG-type G" evidence="5">
    <location>
        <begin position="154"/>
        <end position="289"/>
    </location>
</feature>
<dbReference type="PROSITE" id="PS51710">
    <property type="entry name" value="G_OBG"/>
    <property type="match status" value="1"/>
</dbReference>
<dbReference type="PANTHER" id="PTHR11702">
    <property type="entry name" value="DEVELOPMENTALLY REGULATED GTP-BINDING PROTEIN-RELATED"/>
    <property type="match status" value="1"/>
</dbReference>
<keyword evidence="8" id="KW-1185">Reference proteome</keyword>
<dbReference type="CDD" id="cd01898">
    <property type="entry name" value="Obg"/>
    <property type="match status" value="1"/>
</dbReference>
<dbReference type="InterPro" id="IPR031167">
    <property type="entry name" value="G_OBG"/>
</dbReference>
<feature type="non-terminal residue" evidence="7">
    <location>
        <position position="1"/>
    </location>
</feature>
<dbReference type="Gene3D" id="2.70.210.12">
    <property type="entry name" value="GTP1/OBG domain"/>
    <property type="match status" value="1"/>
</dbReference>
<protein>
    <submittedName>
        <fullName evidence="7">Uncharacterized protein</fullName>
    </submittedName>
</protein>
<dbReference type="Gene3D" id="3.40.50.300">
    <property type="entry name" value="P-loop containing nucleotide triphosphate hydrolases"/>
    <property type="match status" value="1"/>
</dbReference>
<evidence type="ECO:0000256" key="4">
    <source>
        <dbReference type="ARBA" id="ARBA00023134"/>
    </source>
</evidence>
<dbReference type="Proteomes" id="UP001558652">
    <property type="component" value="Unassembled WGS sequence"/>
</dbReference>
<evidence type="ECO:0000256" key="3">
    <source>
        <dbReference type="ARBA" id="ARBA00022741"/>
    </source>
</evidence>
<dbReference type="InterPro" id="IPR006073">
    <property type="entry name" value="GTP-bd"/>
</dbReference>
<evidence type="ECO:0000256" key="2">
    <source>
        <dbReference type="ARBA" id="ARBA00022517"/>
    </source>
</evidence>
<proteinExistence type="inferred from homology"/>
<dbReference type="Pfam" id="PF01018">
    <property type="entry name" value="GTP1_OBG"/>
    <property type="match status" value="1"/>
</dbReference>
<dbReference type="PROSITE" id="PS51883">
    <property type="entry name" value="OBG"/>
    <property type="match status" value="1"/>
</dbReference>
<dbReference type="NCBIfam" id="TIGR02729">
    <property type="entry name" value="Obg_CgtA"/>
    <property type="match status" value="1"/>
</dbReference>
<dbReference type="SUPFAM" id="SSF82051">
    <property type="entry name" value="Obg GTP-binding protein N-terminal domain"/>
    <property type="match status" value="1"/>
</dbReference>
<dbReference type="InterPro" id="IPR027417">
    <property type="entry name" value="P-loop_NTPase"/>
</dbReference>
<dbReference type="EMBL" id="JBFDAA010000011">
    <property type="protein sequence ID" value="KAL1123985.1"/>
    <property type="molecule type" value="Genomic_DNA"/>
</dbReference>
<gene>
    <name evidence="7" type="ORF">AAG570_001755</name>
</gene>
<dbReference type="GO" id="GO:0005525">
    <property type="term" value="F:GTP binding"/>
    <property type="evidence" value="ECO:0007669"/>
    <property type="project" value="UniProtKB-KW"/>
</dbReference>
<dbReference type="InterPro" id="IPR036726">
    <property type="entry name" value="GTP1_OBG_dom_sf"/>
</dbReference>
<evidence type="ECO:0000259" key="5">
    <source>
        <dbReference type="PROSITE" id="PS51710"/>
    </source>
</evidence>
<keyword evidence="3" id="KW-0547">Nucleotide-binding</keyword>